<keyword evidence="1" id="KW-0732">Signal</keyword>
<feature type="signal peptide" evidence="1">
    <location>
        <begin position="1"/>
        <end position="19"/>
    </location>
</feature>
<feature type="chain" id="PRO_5030795600" description="Cysteine rich repeat-containing protein" evidence="1">
    <location>
        <begin position="20"/>
        <end position="121"/>
    </location>
</feature>
<dbReference type="AlphaFoldDB" id="A0A7X5XT31"/>
<proteinExistence type="predicted"/>
<evidence type="ECO:0000256" key="1">
    <source>
        <dbReference type="SAM" id="SignalP"/>
    </source>
</evidence>
<organism evidence="2 3">
    <name type="scientific">Sphingopyxis italica</name>
    <dbReference type="NCBI Taxonomy" id="1129133"/>
    <lineage>
        <taxon>Bacteria</taxon>
        <taxon>Pseudomonadati</taxon>
        <taxon>Pseudomonadota</taxon>
        <taxon>Alphaproteobacteria</taxon>
        <taxon>Sphingomonadales</taxon>
        <taxon>Sphingomonadaceae</taxon>
        <taxon>Sphingopyxis</taxon>
    </lineage>
</organism>
<dbReference type="EMBL" id="JAATIT010000004">
    <property type="protein sequence ID" value="NJB90765.1"/>
    <property type="molecule type" value="Genomic_DNA"/>
</dbReference>
<protein>
    <recommendedName>
        <fullName evidence="4">Cysteine rich repeat-containing protein</fullName>
    </recommendedName>
</protein>
<evidence type="ECO:0000313" key="2">
    <source>
        <dbReference type="EMBL" id="NJB90765.1"/>
    </source>
</evidence>
<dbReference type="RefSeq" id="WP_054731768.1">
    <property type="nucleotide sequence ID" value="NZ_JAATIT010000004.1"/>
</dbReference>
<dbReference type="Proteomes" id="UP000535078">
    <property type="component" value="Unassembled WGS sequence"/>
</dbReference>
<evidence type="ECO:0000313" key="3">
    <source>
        <dbReference type="Proteomes" id="UP000535078"/>
    </source>
</evidence>
<keyword evidence="3" id="KW-1185">Reference proteome</keyword>
<sequence>MKRWLSLLLLFGAVLGLLAQEAAFASAPAMPIADTAIAASAMSDECAEMMGIEKSQNKEPCQGLTLDCIAKMGCALPPAVVSPATPIEAKAHVPGLLDPLPVRRLAGRTFGPEPDPPLVLG</sequence>
<evidence type="ECO:0008006" key="4">
    <source>
        <dbReference type="Google" id="ProtNLM"/>
    </source>
</evidence>
<gene>
    <name evidence="2" type="ORF">GGR90_002967</name>
</gene>
<comment type="caution">
    <text evidence="2">The sequence shown here is derived from an EMBL/GenBank/DDBJ whole genome shotgun (WGS) entry which is preliminary data.</text>
</comment>
<name>A0A7X5XT31_9SPHN</name>
<reference evidence="2 3" key="1">
    <citation type="submission" date="2020-03" db="EMBL/GenBank/DDBJ databases">
        <title>Genomic Encyclopedia of Type Strains, Phase IV (KMG-IV): sequencing the most valuable type-strain genomes for metagenomic binning, comparative biology and taxonomic classification.</title>
        <authorList>
            <person name="Goeker M."/>
        </authorList>
    </citation>
    <scope>NUCLEOTIDE SEQUENCE [LARGE SCALE GENOMIC DNA]</scope>
    <source>
        <strain evidence="2 3">DSM 25229</strain>
    </source>
</reference>
<accession>A0A7X5XT31</accession>